<keyword evidence="1" id="KW-1133">Transmembrane helix</keyword>
<feature type="transmembrane region" description="Helical" evidence="1">
    <location>
        <begin position="12"/>
        <end position="34"/>
    </location>
</feature>
<gene>
    <name evidence="2" type="ORF">SSP24_51250</name>
</gene>
<proteinExistence type="predicted"/>
<keyword evidence="1" id="KW-0472">Membrane</keyword>
<dbReference type="RefSeq" id="WP_229865186.1">
    <property type="nucleotide sequence ID" value="NZ_BJND01000039.1"/>
</dbReference>
<keyword evidence="3" id="KW-1185">Reference proteome</keyword>
<dbReference type="Proteomes" id="UP000317881">
    <property type="component" value="Unassembled WGS sequence"/>
</dbReference>
<dbReference type="AlphaFoldDB" id="A0A4Y3VP56"/>
<evidence type="ECO:0000313" key="3">
    <source>
        <dbReference type="Proteomes" id="UP000317881"/>
    </source>
</evidence>
<reference evidence="2 3" key="1">
    <citation type="submission" date="2019-06" db="EMBL/GenBank/DDBJ databases">
        <title>Whole genome shotgun sequence of Streptomyces spinoverrucosus NBRC 14228.</title>
        <authorList>
            <person name="Hosoyama A."/>
            <person name="Uohara A."/>
            <person name="Ohji S."/>
            <person name="Ichikawa N."/>
        </authorList>
    </citation>
    <scope>NUCLEOTIDE SEQUENCE [LARGE SCALE GENOMIC DNA]</scope>
    <source>
        <strain evidence="2 3">NBRC 14228</strain>
    </source>
</reference>
<accession>A0A4Y3VP56</accession>
<name>A0A4Y3VP56_9ACTN</name>
<evidence type="ECO:0000313" key="2">
    <source>
        <dbReference type="EMBL" id="GEC07470.1"/>
    </source>
</evidence>
<protein>
    <submittedName>
        <fullName evidence="2">Uncharacterized protein</fullName>
    </submittedName>
</protein>
<keyword evidence="1" id="KW-0812">Transmembrane</keyword>
<sequence>MTTEAGGGRRRAWRWAVLVWAVTVAIGGGLTLWLQEPAEPPGPYRWEEATPSPMLHQDSACSPPTPLPTEDGIFAYACIVTND</sequence>
<evidence type="ECO:0000256" key="1">
    <source>
        <dbReference type="SAM" id="Phobius"/>
    </source>
</evidence>
<comment type="caution">
    <text evidence="2">The sequence shown here is derived from an EMBL/GenBank/DDBJ whole genome shotgun (WGS) entry which is preliminary data.</text>
</comment>
<dbReference type="EMBL" id="BJND01000039">
    <property type="protein sequence ID" value="GEC07470.1"/>
    <property type="molecule type" value="Genomic_DNA"/>
</dbReference>
<organism evidence="2 3">
    <name type="scientific">Streptomyces spinoverrucosus</name>
    <dbReference type="NCBI Taxonomy" id="284043"/>
    <lineage>
        <taxon>Bacteria</taxon>
        <taxon>Bacillati</taxon>
        <taxon>Actinomycetota</taxon>
        <taxon>Actinomycetes</taxon>
        <taxon>Kitasatosporales</taxon>
        <taxon>Streptomycetaceae</taxon>
        <taxon>Streptomyces</taxon>
    </lineage>
</organism>